<feature type="transmembrane region" description="Helical" evidence="2">
    <location>
        <begin position="12"/>
        <end position="31"/>
    </location>
</feature>
<protein>
    <submittedName>
        <fullName evidence="3">Uncharacterized protein</fullName>
    </submittedName>
</protein>
<comment type="caution">
    <text evidence="3">The sequence shown here is derived from an EMBL/GenBank/DDBJ whole genome shotgun (WGS) entry which is preliminary data.</text>
</comment>
<feature type="compositionally biased region" description="Basic and acidic residues" evidence="1">
    <location>
        <begin position="665"/>
        <end position="703"/>
    </location>
</feature>
<feature type="compositionally biased region" description="Low complexity" evidence="1">
    <location>
        <begin position="288"/>
        <end position="301"/>
    </location>
</feature>
<feature type="region of interest" description="Disordered" evidence="1">
    <location>
        <begin position="283"/>
        <end position="307"/>
    </location>
</feature>
<evidence type="ECO:0000256" key="1">
    <source>
        <dbReference type="SAM" id="MobiDB-lite"/>
    </source>
</evidence>
<feature type="region of interest" description="Disordered" evidence="1">
    <location>
        <begin position="328"/>
        <end position="371"/>
    </location>
</feature>
<feature type="region of interest" description="Disordered" evidence="1">
    <location>
        <begin position="764"/>
        <end position="797"/>
    </location>
</feature>
<accession>A0AAD4EVH1</accession>
<evidence type="ECO:0000313" key="3">
    <source>
        <dbReference type="EMBL" id="KAG7288461.1"/>
    </source>
</evidence>
<keyword evidence="2" id="KW-0472">Membrane</keyword>
<feature type="region of interest" description="Disordered" evidence="1">
    <location>
        <begin position="407"/>
        <end position="531"/>
    </location>
</feature>
<dbReference type="AlphaFoldDB" id="A0AAD4EVH1"/>
<dbReference type="PANTHER" id="PTHR37538">
    <property type="entry name" value="BTB DOMAIN-CONTAINING PROTEIN"/>
    <property type="match status" value="1"/>
</dbReference>
<feature type="compositionally biased region" description="Low complexity" evidence="1">
    <location>
        <begin position="49"/>
        <end position="63"/>
    </location>
</feature>
<keyword evidence="2" id="KW-1133">Transmembrane helix</keyword>
<dbReference type="PANTHER" id="PTHR37538:SF1">
    <property type="entry name" value="BTB DOMAIN-CONTAINING PROTEIN"/>
    <property type="match status" value="1"/>
</dbReference>
<feature type="compositionally biased region" description="Low complexity" evidence="1">
    <location>
        <begin position="441"/>
        <end position="462"/>
    </location>
</feature>
<sequence length="965" mass="103973">MRYLCNLSPYITVEAATLIGLTFVAATSYIFRSAMARRKKSGAPKPPQSTASTSTSMTAQGADAKGLAQAKPAAVAAPVIQEIDTRPETSPYGSPACTIPFASPLTLPLDILKKSPKLHAAYESRLPELPVIPEDVGHVLVHYLHTGTYGSLKPKPTDTMSKQICELKTSIQAYAAARAYELPELMRLAEAKIDKYGQGLPLPALLEVARDAYPTLTEGDDWFLEYLRSRIRPHLKDPKSLLGSNLLDQISSILSPNRVLLRTVLELFCERIVVRPESVTSPAASTIASPITSPGSSRSASPLPPASPLSLLEMRSRSILGDEFTPLRKPVKATPWPSPDNMSEASWARSMSPEPVLPEPAPPQFEAKPVPEPVPAPPPFVDLGPVILDVVPPPGPSIETRSVVEPEIKPTPEPGVKIAAEPETKLETETETKVEDAPKIEVSVAPVAPETEAPAEIETTATDEPEIKPEIENTPVPTPVVRRERKDSGKGIDLEPLPKELETIPELIPELESEFTPQPQTHRPVLREADSGFWEAPDVEVGKEPAPSLVELEPVTVSIPETSHEVQSVTDAKDMLGVDTRDFACSDAQVETKTDKNVEADSRVDKQPVLMLPPAEDPVSDTAAELLPTNAPESKADLEPLPIQSVEEVPERLADTAELIVPEITRVEETPEETQSKEAEAQPETEKVQQETVEPKAVAKPEPEPTDDPSDPVHLSDAAQPAGSVEPKTAQPSVEPGPKPAGKAEVQRANTDSALYSAIRVPDSAKSPAVLSAKPAPEQEGAKTETDAAGVQPCSTQVRQRGWKKRFLSLRYPVLFGRDGNKKGPKAPGLTFLYTVNITGGEFYNTGPGPRGTRLIVPILKGNFAGPKLKGTVVPMGGDWALTDATNVNGSLTVDVRQTFKTDDGAIIQVFERGQLQPDGRAFVRLGYETGHPKYYWLNSVVALGIISSVGASDISIDTWQMTAP</sequence>
<dbReference type="EMBL" id="JAHCVI010000002">
    <property type="protein sequence ID" value="KAG7288461.1"/>
    <property type="molecule type" value="Genomic_DNA"/>
</dbReference>
<organism evidence="3 4">
    <name type="scientific">Staphylotrichum longicolle</name>
    <dbReference type="NCBI Taxonomy" id="669026"/>
    <lineage>
        <taxon>Eukaryota</taxon>
        <taxon>Fungi</taxon>
        <taxon>Dikarya</taxon>
        <taxon>Ascomycota</taxon>
        <taxon>Pezizomycotina</taxon>
        <taxon>Sordariomycetes</taxon>
        <taxon>Sordariomycetidae</taxon>
        <taxon>Sordariales</taxon>
        <taxon>Chaetomiaceae</taxon>
        <taxon>Staphylotrichum</taxon>
    </lineage>
</organism>
<name>A0AAD4EVH1_9PEZI</name>
<keyword evidence="2" id="KW-0812">Transmembrane</keyword>
<dbReference type="Proteomes" id="UP001197093">
    <property type="component" value="Unassembled WGS sequence"/>
</dbReference>
<keyword evidence="4" id="KW-1185">Reference proteome</keyword>
<evidence type="ECO:0000256" key="2">
    <source>
        <dbReference type="SAM" id="Phobius"/>
    </source>
</evidence>
<dbReference type="Gene3D" id="2.40.160.20">
    <property type="match status" value="1"/>
</dbReference>
<dbReference type="Pfam" id="PF11578">
    <property type="entry name" value="DUF3237"/>
    <property type="match status" value="1"/>
</dbReference>
<gene>
    <name evidence="3" type="ORF">NEMBOFW57_004813</name>
</gene>
<feature type="region of interest" description="Disordered" evidence="1">
    <location>
        <begin position="611"/>
        <end position="642"/>
    </location>
</feature>
<evidence type="ECO:0000313" key="4">
    <source>
        <dbReference type="Proteomes" id="UP001197093"/>
    </source>
</evidence>
<proteinExistence type="predicted"/>
<feature type="region of interest" description="Disordered" evidence="1">
    <location>
        <begin position="654"/>
        <end position="748"/>
    </location>
</feature>
<reference evidence="3" key="1">
    <citation type="submission" date="2023-02" db="EMBL/GenBank/DDBJ databases">
        <authorList>
            <person name="Palmer J.M."/>
        </authorList>
    </citation>
    <scope>NUCLEOTIDE SEQUENCE</scope>
    <source>
        <strain evidence="3">FW57</strain>
    </source>
</reference>
<feature type="compositionally biased region" description="Basic and acidic residues" evidence="1">
    <location>
        <begin position="481"/>
        <end position="502"/>
    </location>
</feature>
<feature type="compositionally biased region" description="Basic and acidic residues" evidence="1">
    <location>
        <begin position="420"/>
        <end position="439"/>
    </location>
</feature>
<feature type="region of interest" description="Disordered" evidence="1">
    <location>
        <begin position="39"/>
        <end position="63"/>
    </location>
</feature>